<feature type="domain" description="HPt" evidence="5">
    <location>
        <begin position="11"/>
        <end position="119"/>
    </location>
</feature>
<dbReference type="InterPro" id="IPR008207">
    <property type="entry name" value="Sig_transdc_His_kin_Hpt_dom"/>
</dbReference>
<name>A0A3D9H5S0_9PROT</name>
<protein>
    <submittedName>
        <fullName evidence="6">Response regulator receiver domain-containing protein</fullName>
    </submittedName>
</protein>
<dbReference type="Gene3D" id="1.20.120.160">
    <property type="entry name" value="HPT domain"/>
    <property type="match status" value="1"/>
</dbReference>
<gene>
    <name evidence="6" type="ORF">DFP90_11343</name>
</gene>
<dbReference type="InterPro" id="IPR001789">
    <property type="entry name" value="Sig_transdc_resp-reg_receiver"/>
</dbReference>
<evidence type="ECO:0000256" key="3">
    <source>
        <dbReference type="PROSITE-ProRule" id="PRU00169"/>
    </source>
</evidence>
<feature type="domain" description="Response regulatory" evidence="4">
    <location>
        <begin position="143"/>
        <end position="261"/>
    </location>
</feature>
<dbReference type="AlphaFoldDB" id="A0A3D9H5S0"/>
<comment type="caution">
    <text evidence="6">The sequence shown here is derived from an EMBL/GenBank/DDBJ whole genome shotgun (WGS) entry which is preliminary data.</text>
</comment>
<dbReference type="PROSITE" id="PS50894">
    <property type="entry name" value="HPT"/>
    <property type="match status" value="1"/>
</dbReference>
<dbReference type="PROSITE" id="PS50110">
    <property type="entry name" value="RESPONSE_REGULATORY"/>
    <property type="match status" value="1"/>
</dbReference>
<sequence length="261" mass="28613">MVHDGKYAGEVSEIADVLRVEFADEARDRLQSIDLQMTEIRRGEGELADLIKTVREMALRFRGSASNFGLWQLGLIAHRLEDFLANVKKPPLAIIDDIQKFIDAMVDVVDGRTDQDADATLLVRGLPAKVRLDAGAIEVRDVEVLLVMLHGTGTHFVEREMQACGYRVSTCTSAFEALPMIVRTQPDMVIISAVMPELSGIDLAAALIAMPATRNVPCALITSLDPNDDYLAFLPDRVPVIHKGPSFADDLAEALSSLFLI</sequence>
<dbReference type="EMBL" id="QRDW01000013">
    <property type="protein sequence ID" value="RED44838.1"/>
    <property type="molecule type" value="Genomic_DNA"/>
</dbReference>
<dbReference type="PANTHER" id="PTHR44591">
    <property type="entry name" value="STRESS RESPONSE REGULATOR PROTEIN 1"/>
    <property type="match status" value="1"/>
</dbReference>
<dbReference type="SMART" id="SM00073">
    <property type="entry name" value="HPT"/>
    <property type="match status" value="1"/>
</dbReference>
<dbReference type="OrthoDB" id="8439620at2"/>
<dbReference type="CDD" id="cd00088">
    <property type="entry name" value="HPT"/>
    <property type="match status" value="1"/>
</dbReference>
<dbReference type="GO" id="GO:0004672">
    <property type="term" value="F:protein kinase activity"/>
    <property type="evidence" value="ECO:0007669"/>
    <property type="project" value="UniProtKB-ARBA"/>
</dbReference>
<keyword evidence="1" id="KW-0597">Phosphoprotein</keyword>
<dbReference type="Gene3D" id="3.40.50.2300">
    <property type="match status" value="1"/>
</dbReference>
<evidence type="ECO:0000256" key="1">
    <source>
        <dbReference type="ARBA" id="ARBA00022553"/>
    </source>
</evidence>
<dbReference type="Pfam" id="PF01627">
    <property type="entry name" value="Hpt"/>
    <property type="match status" value="1"/>
</dbReference>
<dbReference type="InterPro" id="IPR011006">
    <property type="entry name" value="CheY-like_superfamily"/>
</dbReference>
<evidence type="ECO:0000313" key="6">
    <source>
        <dbReference type="EMBL" id="RED44838.1"/>
    </source>
</evidence>
<organism evidence="6 7">
    <name type="scientific">Aestuariispira insulae</name>
    <dbReference type="NCBI Taxonomy" id="1461337"/>
    <lineage>
        <taxon>Bacteria</taxon>
        <taxon>Pseudomonadati</taxon>
        <taxon>Pseudomonadota</taxon>
        <taxon>Alphaproteobacteria</taxon>
        <taxon>Rhodospirillales</taxon>
        <taxon>Kiloniellaceae</taxon>
        <taxon>Aestuariispira</taxon>
    </lineage>
</organism>
<dbReference type="GO" id="GO:0000160">
    <property type="term" value="P:phosphorelay signal transduction system"/>
    <property type="evidence" value="ECO:0007669"/>
    <property type="project" value="UniProtKB-KW"/>
</dbReference>
<dbReference type="PANTHER" id="PTHR44591:SF3">
    <property type="entry name" value="RESPONSE REGULATORY DOMAIN-CONTAINING PROTEIN"/>
    <property type="match status" value="1"/>
</dbReference>
<accession>A0A3D9H5S0</accession>
<keyword evidence="7" id="KW-1185">Reference proteome</keyword>
<comment type="caution">
    <text evidence="3">Lacks conserved residue(s) required for the propagation of feature annotation.</text>
</comment>
<reference evidence="6 7" key="1">
    <citation type="submission" date="2018-07" db="EMBL/GenBank/DDBJ databases">
        <title>Genomic Encyclopedia of Type Strains, Phase III (KMG-III): the genomes of soil and plant-associated and newly described type strains.</title>
        <authorList>
            <person name="Whitman W."/>
        </authorList>
    </citation>
    <scope>NUCLEOTIDE SEQUENCE [LARGE SCALE GENOMIC DNA]</scope>
    <source>
        <strain evidence="6 7">CECT 8488</strain>
    </source>
</reference>
<evidence type="ECO:0000313" key="7">
    <source>
        <dbReference type="Proteomes" id="UP000256845"/>
    </source>
</evidence>
<dbReference type="SUPFAM" id="SSF47226">
    <property type="entry name" value="Histidine-containing phosphotransfer domain, HPT domain"/>
    <property type="match status" value="1"/>
</dbReference>
<keyword evidence="2" id="KW-0902">Two-component regulatory system</keyword>
<dbReference type="Proteomes" id="UP000256845">
    <property type="component" value="Unassembled WGS sequence"/>
</dbReference>
<dbReference type="SUPFAM" id="SSF52172">
    <property type="entry name" value="CheY-like"/>
    <property type="match status" value="1"/>
</dbReference>
<dbReference type="InterPro" id="IPR050595">
    <property type="entry name" value="Bact_response_regulator"/>
</dbReference>
<proteinExistence type="predicted"/>
<evidence type="ECO:0000256" key="2">
    <source>
        <dbReference type="ARBA" id="ARBA00023012"/>
    </source>
</evidence>
<evidence type="ECO:0000259" key="5">
    <source>
        <dbReference type="PROSITE" id="PS50894"/>
    </source>
</evidence>
<evidence type="ECO:0000259" key="4">
    <source>
        <dbReference type="PROSITE" id="PS50110"/>
    </source>
</evidence>
<dbReference type="InterPro" id="IPR036641">
    <property type="entry name" value="HPT_dom_sf"/>
</dbReference>